<keyword evidence="1" id="KW-0472">Membrane</keyword>
<sequence length="114" mass="12105">MTTGVVVAIVVVILVAGALLPLVGRSRRRRLAGNDEAIAARAAYSKLGFYVEDLPAAADADAADLLAQARERWNTTGAMLARARSEKDFTLAQATAEQGLGLVKDAYEKMGKPF</sequence>
<keyword evidence="1" id="KW-1133">Transmembrane helix</keyword>
<dbReference type="EMBL" id="SNXZ01000001">
    <property type="protein sequence ID" value="TDQ05935.1"/>
    <property type="molecule type" value="Genomic_DNA"/>
</dbReference>
<evidence type="ECO:0000313" key="3">
    <source>
        <dbReference type="Proteomes" id="UP000295444"/>
    </source>
</evidence>
<keyword evidence="3" id="KW-1185">Reference proteome</keyword>
<keyword evidence="1" id="KW-0812">Transmembrane</keyword>
<comment type="caution">
    <text evidence="2">The sequence shown here is derived from an EMBL/GenBank/DDBJ whole genome shotgun (WGS) entry which is preliminary data.</text>
</comment>
<organism evidence="2 3">
    <name type="scientific">Labedaea rhizosphaerae</name>
    <dbReference type="NCBI Taxonomy" id="598644"/>
    <lineage>
        <taxon>Bacteria</taxon>
        <taxon>Bacillati</taxon>
        <taxon>Actinomycetota</taxon>
        <taxon>Actinomycetes</taxon>
        <taxon>Pseudonocardiales</taxon>
        <taxon>Pseudonocardiaceae</taxon>
        <taxon>Labedaea</taxon>
    </lineage>
</organism>
<accession>A0A4V3D0I0</accession>
<protein>
    <submittedName>
        <fullName evidence="2">Uncharacterized protein</fullName>
    </submittedName>
</protein>
<proteinExistence type="predicted"/>
<evidence type="ECO:0000313" key="2">
    <source>
        <dbReference type="EMBL" id="TDQ05935.1"/>
    </source>
</evidence>
<dbReference type="RefSeq" id="WP_243753893.1">
    <property type="nucleotide sequence ID" value="NZ_SNXZ01000001.1"/>
</dbReference>
<reference evidence="2 3" key="1">
    <citation type="submission" date="2019-03" db="EMBL/GenBank/DDBJ databases">
        <title>Genomic Encyclopedia of Type Strains, Phase IV (KMG-IV): sequencing the most valuable type-strain genomes for metagenomic binning, comparative biology and taxonomic classification.</title>
        <authorList>
            <person name="Goeker M."/>
        </authorList>
    </citation>
    <scope>NUCLEOTIDE SEQUENCE [LARGE SCALE GENOMIC DNA]</scope>
    <source>
        <strain evidence="2 3">DSM 45361</strain>
    </source>
</reference>
<feature type="transmembrane region" description="Helical" evidence="1">
    <location>
        <begin position="6"/>
        <end position="24"/>
    </location>
</feature>
<name>A0A4V3D0I0_LABRH</name>
<gene>
    <name evidence="2" type="ORF">EV186_1011913</name>
</gene>
<evidence type="ECO:0000256" key="1">
    <source>
        <dbReference type="SAM" id="Phobius"/>
    </source>
</evidence>
<dbReference type="Proteomes" id="UP000295444">
    <property type="component" value="Unassembled WGS sequence"/>
</dbReference>
<dbReference type="AlphaFoldDB" id="A0A4V3D0I0"/>